<dbReference type="AlphaFoldDB" id="A0A0R1XQZ0"/>
<name>A0A0R1XQZ0_9LACO</name>
<evidence type="ECO:0000313" key="2">
    <source>
        <dbReference type="Proteomes" id="UP000050949"/>
    </source>
</evidence>
<sequence length="92" mass="10215">MLEVINREKGRSFTINDLAQLLDMSYAKTYNTFQALLEDIDALSHGEWVSHTMATINGTDLGIPLDCYASSYSNVPLSSRSLTTPFNRPGQT</sequence>
<dbReference type="PATRIC" id="fig|1122147.4.peg.1172"/>
<dbReference type="EMBL" id="AZFW01000020">
    <property type="protein sequence ID" value="KRM28972.1"/>
    <property type="molecule type" value="Genomic_DNA"/>
</dbReference>
<accession>A0A0R1XQZ0</accession>
<proteinExistence type="predicted"/>
<organism evidence="1 2">
    <name type="scientific">Schleiferilactobacillus harbinensis DSM 16991</name>
    <dbReference type="NCBI Taxonomy" id="1122147"/>
    <lineage>
        <taxon>Bacteria</taxon>
        <taxon>Bacillati</taxon>
        <taxon>Bacillota</taxon>
        <taxon>Bacilli</taxon>
        <taxon>Lactobacillales</taxon>
        <taxon>Lactobacillaceae</taxon>
        <taxon>Schleiferilactobacillus</taxon>
    </lineage>
</organism>
<dbReference type="RefSeq" id="WP_027827830.1">
    <property type="nucleotide sequence ID" value="NZ_AUEH01000007.1"/>
</dbReference>
<protein>
    <submittedName>
        <fullName evidence="1">Uncharacterized protein</fullName>
    </submittedName>
</protein>
<reference evidence="1 2" key="1">
    <citation type="journal article" date="2015" name="Genome Announc.">
        <title>Expanding the biotechnology potential of lactobacilli through comparative genomics of 213 strains and associated genera.</title>
        <authorList>
            <person name="Sun Z."/>
            <person name="Harris H.M."/>
            <person name="McCann A."/>
            <person name="Guo C."/>
            <person name="Argimon S."/>
            <person name="Zhang W."/>
            <person name="Yang X."/>
            <person name="Jeffery I.B."/>
            <person name="Cooney J.C."/>
            <person name="Kagawa T.F."/>
            <person name="Liu W."/>
            <person name="Song Y."/>
            <person name="Salvetti E."/>
            <person name="Wrobel A."/>
            <person name="Rasinkangas P."/>
            <person name="Parkhill J."/>
            <person name="Rea M.C."/>
            <person name="O'Sullivan O."/>
            <person name="Ritari J."/>
            <person name="Douillard F.P."/>
            <person name="Paul Ross R."/>
            <person name="Yang R."/>
            <person name="Briner A.E."/>
            <person name="Felis G.E."/>
            <person name="de Vos W.M."/>
            <person name="Barrangou R."/>
            <person name="Klaenhammer T.R."/>
            <person name="Caufield P.W."/>
            <person name="Cui Y."/>
            <person name="Zhang H."/>
            <person name="O'Toole P.W."/>
        </authorList>
    </citation>
    <scope>NUCLEOTIDE SEQUENCE [LARGE SCALE GENOMIC DNA]</scope>
    <source>
        <strain evidence="1 2">DSM 16991</strain>
    </source>
</reference>
<gene>
    <name evidence="1" type="ORF">FC91_GL001134</name>
</gene>
<dbReference type="Proteomes" id="UP000050949">
    <property type="component" value="Unassembled WGS sequence"/>
</dbReference>
<comment type="caution">
    <text evidence="1">The sequence shown here is derived from an EMBL/GenBank/DDBJ whole genome shotgun (WGS) entry which is preliminary data.</text>
</comment>
<evidence type="ECO:0000313" key="1">
    <source>
        <dbReference type="EMBL" id="KRM28972.1"/>
    </source>
</evidence>